<evidence type="ECO:0000313" key="8">
    <source>
        <dbReference type="EMBL" id="EKB28412.1"/>
    </source>
</evidence>
<dbReference type="EMBL" id="AGWR01000014">
    <property type="protein sequence ID" value="EKB28412.1"/>
    <property type="molecule type" value="Genomic_DNA"/>
</dbReference>
<dbReference type="Proteomes" id="UP000005149">
    <property type="component" value="Unassembled WGS sequence"/>
</dbReference>
<comment type="caution">
    <text evidence="8">The sequence shown here is derived from an EMBL/GenBank/DDBJ whole genome shotgun (WGS) entry which is preliminary data.</text>
</comment>
<dbReference type="Pfam" id="PF13356">
    <property type="entry name" value="Arm-DNA-bind_3"/>
    <property type="match status" value="1"/>
</dbReference>
<dbReference type="InterPro" id="IPR013762">
    <property type="entry name" value="Integrase-like_cat_sf"/>
</dbReference>
<dbReference type="InterPro" id="IPR053876">
    <property type="entry name" value="Phage_int_M"/>
</dbReference>
<dbReference type="InterPro" id="IPR038488">
    <property type="entry name" value="Integrase_DNA-bd_sf"/>
</dbReference>
<evidence type="ECO:0000256" key="2">
    <source>
        <dbReference type="ARBA" id="ARBA00022908"/>
    </source>
</evidence>
<dbReference type="InterPro" id="IPR044068">
    <property type="entry name" value="CB"/>
</dbReference>
<evidence type="ECO:0000256" key="3">
    <source>
        <dbReference type="ARBA" id="ARBA00023125"/>
    </source>
</evidence>
<dbReference type="GO" id="GO:0015074">
    <property type="term" value="P:DNA integration"/>
    <property type="evidence" value="ECO:0007669"/>
    <property type="project" value="UniProtKB-KW"/>
</dbReference>
<proteinExistence type="inferred from homology"/>
<evidence type="ECO:0008006" key="10">
    <source>
        <dbReference type="Google" id="ProtNLM"/>
    </source>
</evidence>
<dbReference type="PANTHER" id="PTHR30629:SF6">
    <property type="entry name" value="PROPHAGE INTEGRASE INTA-RELATED"/>
    <property type="match status" value="1"/>
</dbReference>
<evidence type="ECO:0000256" key="1">
    <source>
        <dbReference type="ARBA" id="ARBA00008857"/>
    </source>
</evidence>
<gene>
    <name evidence="8" type="ORF">HMPREF1171_01646</name>
</gene>
<accession>K1JKG8</accession>
<dbReference type="InterPro" id="IPR002104">
    <property type="entry name" value="Integrase_catalytic"/>
</dbReference>
<feature type="domain" description="Core-binding (CB)" evidence="7">
    <location>
        <begin position="139"/>
        <end position="220"/>
    </location>
</feature>
<reference evidence="8 9" key="1">
    <citation type="submission" date="2012-06" db="EMBL/GenBank/DDBJ databases">
        <title>The Genome Sequence of Aeromonas hydrophila SSU.</title>
        <authorList>
            <consortium name="The Broad Institute Genome Sequencing Platform"/>
            <person name="Earl A."/>
            <person name="Ward D."/>
            <person name="Feldgarden M."/>
            <person name="Gevers D."/>
            <person name="Chopra A."/>
            <person name="Walker B."/>
            <person name="Young S.K."/>
            <person name="Zeng Q."/>
            <person name="Gargeya S."/>
            <person name="Fitzgerald M."/>
            <person name="Haas B."/>
            <person name="Abouelleil A."/>
            <person name="Alvarado L."/>
            <person name="Arachchi H.M."/>
            <person name="Berlin A.M."/>
            <person name="Chapman S.B."/>
            <person name="Goldberg J."/>
            <person name="Griggs A."/>
            <person name="Gujja S."/>
            <person name="Hansen M."/>
            <person name="Howarth C."/>
            <person name="Imamovic A."/>
            <person name="Larimer J."/>
            <person name="McCowan C."/>
            <person name="Montmayeur A."/>
            <person name="Murphy C."/>
            <person name="Neiman D."/>
            <person name="Pearson M."/>
            <person name="Priest M."/>
            <person name="Roberts A."/>
            <person name="Saif S."/>
            <person name="Shea T."/>
            <person name="Sisk P."/>
            <person name="Sykes S."/>
            <person name="Wortman J."/>
            <person name="Nusbaum C."/>
            <person name="Birren B."/>
        </authorList>
    </citation>
    <scope>NUCLEOTIDE SEQUENCE [LARGE SCALE GENOMIC DNA]</scope>
    <source>
        <strain evidence="8 9">SSU</strain>
    </source>
</reference>
<keyword evidence="3 5" id="KW-0238">DNA-binding</keyword>
<dbReference type="InterPro" id="IPR010998">
    <property type="entry name" value="Integrase_recombinase_N"/>
</dbReference>
<comment type="similarity">
    <text evidence="1">Belongs to the 'phage' integrase family.</text>
</comment>
<dbReference type="InterPro" id="IPR025166">
    <property type="entry name" value="Integrase_DNA_bind_dom"/>
</dbReference>
<dbReference type="CDD" id="cd00801">
    <property type="entry name" value="INT_P4_C"/>
    <property type="match status" value="1"/>
</dbReference>
<keyword evidence="2" id="KW-0229">DNA integration</keyword>
<evidence type="ECO:0000256" key="5">
    <source>
        <dbReference type="PROSITE-ProRule" id="PRU01248"/>
    </source>
</evidence>
<keyword evidence="4" id="KW-0233">DNA recombination</keyword>
<evidence type="ECO:0000313" key="9">
    <source>
        <dbReference type="Proteomes" id="UP000005149"/>
    </source>
</evidence>
<evidence type="ECO:0000256" key="4">
    <source>
        <dbReference type="ARBA" id="ARBA00023172"/>
    </source>
</evidence>
<organism evidence="8 9">
    <name type="scientific">Aeromonas dhakensis</name>
    <dbReference type="NCBI Taxonomy" id="196024"/>
    <lineage>
        <taxon>Bacteria</taxon>
        <taxon>Pseudomonadati</taxon>
        <taxon>Pseudomonadota</taxon>
        <taxon>Gammaproteobacteria</taxon>
        <taxon>Aeromonadales</taxon>
        <taxon>Aeromonadaceae</taxon>
        <taxon>Aeromonas</taxon>
    </lineage>
</organism>
<feature type="domain" description="Tyr recombinase" evidence="6">
    <location>
        <begin position="241"/>
        <end position="428"/>
    </location>
</feature>
<dbReference type="SUPFAM" id="SSF56349">
    <property type="entry name" value="DNA breaking-rejoining enzymes"/>
    <property type="match status" value="1"/>
</dbReference>
<dbReference type="AlphaFoldDB" id="K1JKG8"/>
<evidence type="ECO:0000259" key="7">
    <source>
        <dbReference type="PROSITE" id="PS51900"/>
    </source>
</evidence>
<dbReference type="Gene3D" id="1.10.443.10">
    <property type="entry name" value="Intergrase catalytic core"/>
    <property type="match status" value="1"/>
</dbReference>
<dbReference type="PROSITE" id="PS51900">
    <property type="entry name" value="CB"/>
    <property type="match status" value="1"/>
</dbReference>
<dbReference type="PATRIC" id="fig|1073377.4.peg.1693"/>
<dbReference type="HOGENOM" id="CLU_027562_0_0_6"/>
<sequence>MYLWWIRWCWMTEKMVVSRNTSINRLRDKAITDCKPTKVHVLADGGGLELTVKPIFSTNQASGEKVATSWNRVWSYRFIRPEDGKRTKMGLGNYPTVTLQRARELKRSAQELLSQGINPITHRADTLSQRRAKETEIPNTFLRNATDWFELQTKNVKSRTAQKTWNSLEKHVFPKLGNLPVAEIRNPLIREALSELATQGKIETIEKLCRAINSILEHAVVSDNLDENRCQRVRRLFQKKKVTHQLTLKPSELSQLLIDVEASSMTNVTRALFFWSLHTLVRPGEAAGTRWDEIDLPNKLWTIPAERMKMGEEHTVPLSSQAIEILNEMQKIRRGEFVFPGNFKAKDRPMSSQTINMALGRMGYKNRLVSHGLRALGSTILNAVDNDNGGQRRFDYYAIEAVLSHVDENDNARAYNRGGEYFNRRVVLMDWWSEHIEAASFKE</sequence>
<name>K1JKG8_9GAMM</name>
<evidence type="ECO:0000259" key="6">
    <source>
        <dbReference type="PROSITE" id="PS51898"/>
    </source>
</evidence>
<dbReference type="PANTHER" id="PTHR30629">
    <property type="entry name" value="PROPHAGE INTEGRASE"/>
    <property type="match status" value="1"/>
</dbReference>
<dbReference type="GO" id="GO:0003677">
    <property type="term" value="F:DNA binding"/>
    <property type="evidence" value="ECO:0007669"/>
    <property type="project" value="UniProtKB-UniRule"/>
</dbReference>
<dbReference type="InterPro" id="IPR050808">
    <property type="entry name" value="Phage_Integrase"/>
</dbReference>
<dbReference type="GO" id="GO:0006310">
    <property type="term" value="P:DNA recombination"/>
    <property type="evidence" value="ECO:0007669"/>
    <property type="project" value="UniProtKB-KW"/>
</dbReference>
<dbReference type="InterPro" id="IPR011010">
    <property type="entry name" value="DNA_brk_join_enz"/>
</dbReference>
<keyword evidence="9" id="KW-1185">Reference proteome</keyword>
<dbReference type="Pfam" id="PF00589">
    <property type="entry name" value="Phage_integrase"/>
    <property type="match status" value="1"/>
</dbReference>
<protein>
    <recommendedName>
        <fullName evidence="10">Integrase</fullName>
    </recommendedName>
</protein>
<dbReference type="Pfam" id="PF22022">
    <property type="entry name" value="Phage_int_M"/>
    <property type="match status" value="1"/>
</dbReference>
<dbReference type="Gene3D" id="3.30.160.390">
    <property type="entry name" value="Integrase, DNA-binding domain"/>
    <property type="match status" value="1"/>
</dbReference>
<dbReference type="PROSITE" id="PS51898">
    <property type="entry name" value="TYR_RECOMBINASE"/>
    <property type="match status" value="1"/>
</dbReference>
<dbReference type="Gene3D" id="1.10.150.130">
    <property type="match status" value="1"/>
</dbReference>